<accession>A0A2A9N7W9</accession>
<protein>
    <submittedName>
        <fullName evidence="1">Uncharacterized protein</fullName>
    </submittedName>
</protein>
<dbReference type="Pfam" id="PF14441">
    <property type="entry name" value="OTT_1508_deam"/>
    <property type="match status" value="1"/>
</dbReference>
<dbReference type="InterPro" id="IPR027796">
    <property type="entry name" value="OTT_1508_deam-like"/>
</dbReference>
<dbReference type="OrthoDB" id="3063780at2759"/>
<dbReference type="EMBL" id="KZ302303">
    <property type="protein sequence ID" value="PFH45718.1"/>
    <property type="molecule type" value="Genomic_DNA"/>
</dbReference>
<organism evidence="1 2">
    <name type="scientific">Amanita thiersii Skay4041</name>
    <dbReference type="NCBI Taxonomy" id="703135"/>
    <lineage>
        <taxon>Eukaryota</taxon>
        <taxon>Fungi</taxon>
        <taxon>Dikarya</taxon>
        <taxon>Basidiomycota</taxon>
        <taxon>Agaricomycotina</taxon>
        <taxon>Agaricomycetes</taxon>
        <taxon>Agaricomycetidae</taxon>
        <taxon>Agaricales</taxon>
        <taxon>Pluteineae</taxon>
        <taxon>Amanitaceae</taxon>
        <taxon>Amanita</taxon>
    </lineage>
</organism>
<evidence type="ECO:0000313" key="2">
    <source>
        <dbReference type="Proteomes" id="UP000242287"/>
    </source>
</evidence>
<dbReference type="AlphaFoldDB" id="A0A2A9N7W9"/>
<sequence length="459" mass="51486">MTTKINQNQNQQHLSEQLQLLSTFDYWDSLAYCHGYHQNLDKETATELELLNVFAACLTSDPDEDGDIAVAIDRRQRLTLVLARDSGSGGGPTKADINATRDLISVLTDTECDYRSRVFPVILSRCRKSMCKYMQKLHALLVDPAFLKLESAAIKGYLQRGADYLNTDQGEAALSPTDVLNHLQVMKSLSQKPLPDTQREAFDVYYSLAWYCWNLTISNFMKYLYARCSKSEQDRLLVEKLNRRLGNVSQYVTGVRKLIKTVKHYFPTGEVPFRWIDDDFSSSSSSSSSLLHLDPYADAIQKHATSSSSSTPTSPSTTAKFIHHPSLIQKWDSNRHITTHVHAEIRLLLHLSAHNARSSSSSAQHTDMAPLPIGCSRLACLCCYWWIRAYNRQFGTRWVTCGSRGRPRADWELPARGVKGRGGVETGNGAMEGGEVSVPNEQVKKIVGACLESYFSGCR</sequence>
<keyword evidence="2" id="KW-1185">Reference proteome</keyword>
<proteinExistence type="predicted"/>
<gene>
    <name evidence="1" type="ORF">AMATHDRAFT_8758</name>
</gene>
<evidence type="ECO:0000313" key="1">
    <source>
        <dbReference type="EMBL" id="PFH45718.1"/>
    </source>
</evidence>
<name>A0A2A9N7W9_9AGAR</name>
<reference evidence="1 2" key="1">
    <citation type="submission" date="2014-02" db="EMBL/GenBank/DDBJ databases">
        <title>Transposable element dynamics among asymbiotic and ectomycorrhizal Amanita fungi.</title>
        <authorList>
            <consortium name="DOE Joint Genome Institute"/>
            <person name="Hess J."/>
            <person name="Skrede I."/>
            <person name="Wolfe B."/>
            <person name="LaButti K."/>
            <person name="Ohm R.A."/>
            <person name="Grigoriev I.V."/>
            <person name="Pringle A."/>
        </authorList>
    </citation>
    <scope>NUCLEOTIDE SEQUENCE [LARGE SCALE GENOMIC DNA]</scope>
    <source>
        <strain evidence="1 2">SKay4041</strain>
    </source>
</reference>
<dbReference type="Proteomes" id="UP000242287">
    <property type="component" value="Unassembled WGS sequence"/>
</dbReference>